<evidence type="ECO:0000256" key="4">
    <source>
        <dbReference type="ARBA" id="ARBA00022723"/>
    </source>
</evidence>
<evidence type="ECO:0000256" key="3">
    <source>
        <dbReference type="ARBA" id="ARBA00022670"/>
    </source>
</evidence>
<dbReference type="SUPFAM" id="SSF51261">
    <property type="entry name" value="Duplicated hybrid motif"/>
    <property type="match status" value="1"/>
</dbReference>
<evidence type="ECO:0000259" key="10">
    <source>
        <dbReference type="Pfam" id="PF19425"/>
    </source>
</evidence>
<dbReference type="GO" id="GO:0030313">
    <property type="term" value="C:cell envelope"/>
    <property type="evidence" value="ECO:0007669"/>
    <property type="project" value="UniProtKB-SubCell"/>
</dbReference>
<dbReference type="Pfam" id="PF01551">
    <property type="entry name" value="Peptidase_M23"/>
    <property type="match status" value="1"/>
</dbReference>
<dbReference type="GO" id="GO:0006508">
    <property type="term" value="P:proteolysis"/>
    <property type="evidence" value="ECO:0007669"/>
    <property type="project" value="UniProtKB-KW"/>
</dbReference>
<comment type="subcellular location">
    <subcellularLocation>
        <location evidence="2">Cell envelope</location>
    </subcellularLocation>
</comment>
<feature type="domain" description="Csd3-like second N-terminal" evidence="10">
    <location>
        <begin position="245"/>
        <end position="364"/>
    </location>
</feature>
<dbReference type="Gene3D" id="2.70.70.10">
    <property type="entry name" value="Glucose Permease (Domain IIA)"/>
    <property type="match status" value="1"/>
</dbReference>
<keyword evidence="3" id="KW-0645">Protease</keyword>
<accession>A0A2T5I999</accession>
<evidence type="ECO:0000256" key="5">
    <source>
        <dbReference type="ARBA" id="ARBA00022801"/>
    </source>
</evidence>
<organism evidence="11 12">
    <name type="scientific">Nitrosospira multiformis</name>
    <dbReference type="NCBI Taxonomy" id="1231"/>
    <lineage>
        <taxon>Bacteria</taxon>
        <taxon>Pseudomonadati</taxon>
        <taxon>Pseudomonadota</taxon>
        <taxon>Betaproteobacteria</taxon>
        <taxon>Nitrosomonadales</taxon>
        <taxon>Nitrosomonadaceae</taxon>
        <taxon>Nitrosospira</taxon>
    </lineage>
</organism>
<proteinExistence type="predicted"/>
<evidence type="ECO:0000256" key="8">
    <source>
        <dbReference type="SAM" id="Phobius"/>
    </source>
</evidence>
<evidence type="ECO:0000313" key="12">
    <source>
        <dbReference type="Proteomes" id="UP000244152"/>
    </source>
</evidence>
<reference evidence="11 12" key="1">
    <citation type="submission" date="2018-04" db="EMBL/GenBank/DDBJ databases">
        <title>Active sludge and wastewater microbial communities from Klosterneuburg, Austria.</title>
        <authorList>
            <person name="Wagner M."/>
        </authorList>
    </citation>
    <scope>NUCLEOTIDE SEQUENCE [LARGE SCALE GENOMIC DNA]</scope>
    <source>
        <strain evidence="11 12">Nl12</strain>
    </source>
</reference>
<dbReference type="GO" id="GO:0004222">
    <property type="term" value="F:metalloendopeptidase activity"/>
    <property type="evidence" value="ECO:0007669"/>
    <property type="project" value="TreeGrafter"/>
</dbReference>
<keyword evidence="7" id="KW-0482">Metalloprotease</keyword>
<dbReference type="PANTHER" id="PTHR21666">
    <property type="entry name" value="PEPTIDASE-RELATED"/>
    <property type="match status" value="1"/>
</dbReference>
<dbReference type="CDD" id="cd12797">
    <property type="entry name" value="M23_peptidase"/>
    <property type="match status" value="1"/>
</dbReference>
<evidence type="ECO:0000256" key="6">
    <source>
        <dbReference type="ARBA" id="ARBA00022833"/>
    </source>
</evidence>
<keyword evidence="8" id="KW-1133">Transmembrane helix</keyword>
<keyword evidence="8" id="KW-0472">Membrane</keyword>
<evidence type="ECO:0000256" key="1">
    <source>
        <dbReference type="ARBA" id="ARBA00001947"/>
    </source>
</evidence>
<protein>
    <submittedName>
        <fullName evidence="11">Murein DD-endopeptidase MepM/ murein hydrolase activator NlpD</fullName>
    </submittedName>
</protein>
<dbReference type="PANTHER" id="PTHR21666:SF288">
    <property type="entry name" value="CELL DIVISION PROTEIN YTFB"/>
    <property type="match status" value="1"/>
</dbReference>
<dbReference type="GO" id="GO:0046872">
    <property type="term" value="F:metal ion binding"/>
    <property type="evidence" value="ECO:0007669"/>
    <property type="project" value="UniProtKB-KW"/>
</dbReference>
<comment type="caution">
    <text evidence="11">The sequence shown here is derived from an EMBL/GenBank/DDBJ whole genome shotgun (WGS) entry which is preliminary data.</text>
</comment>
<keyword evidence="5 11" id="KW-0378">Hydrolase</keyword>
<dbReference type="InterPro" id="IPR016047">
    <property type="entry name" value="M23ase_b-sheet_dom"/>
</dbReference>
<gene>
    <name evidence="11" type="ORF">C8R21_11644</name>
</gene>
<evidence type="ECO:0000256" key="2">
    <source>
        <dbReference type="ARBA" id="ARBA00004196"/>
    </source>
</evidence>
<feature type="transmembrane region" description="Helical" evidence="8">
    <location>
        <begin position="99"/>
        <end position="117"/>
    </location>
</feature>
<evidence type="ECO:0000313" key="11">
    <source>
        <dbReference type="EMBL" id="PTQ80413.1"/>
    </source>
</evidence>
<comment type="cofactor">
    <cofactor evidence="1">
        <name>Zn(2+)</name>
        <dbReference type="ChEBI" id="CHEBI:29105"/>
    </cofactor>
</comment>
<dbReference type="InterPro" id="IPR050570">
    <property type="entry name" value="Cell_wall_metabolism_enzyme"/>
</dbReference>
<evidence type="ECO:0000256" key="7">
    <source>
        <dbReference type="ARBA" id="ARBA00023049"/>
    </source>
</evidence>
<keyword evidence="6" id="KW-0862">Zinc</keyword>
<dbReference type="Gene3D" id="3.10.450.350">
    <property type="match status" value="2"/>
</dbReference>
<feature type="domain" description="M23ase beta-sheet core" evidence="9">
    <location>
        <begin position="377"/>
        <end position="473"/>
    </location>
</feature>
<dbReference type="InterPro" id="IPR045834">
    <property type="entry name" value="Csd3_N2"/>
</dbReference>
<keyword evidence="4" id="KW-0479">Metal-binding</keyword>
<dbReference type="Pfam" id="PF19425">
    <property type="entry name" value="Csd3_N2"/>
    <property type="match status" value="1"/>
</dbReference>
<dbReference type="RefSeq" id="WP_308811389.1">
    <property type="nucleotide sequence ID" value="NZ_QAOK01000016.1"/>
</dbReference>
<name>A0A2T5I999_9PROT</name>
<evidence type="ECO:0000259" key="9">
    <source>
        <dbReference type="Pfam" id="PF01551"/>
    </source>
</evidence>
<dbReference type="InterPro" id="IPR011055">
    <property type="entry name" value="Dup_hybrid_motif"/>
</dbReference>
<dbReference type="Proteomes" id="UP000244152">
    <property type="component" value="Unassembled WGS sequence"/>
</dbReference>
<dbReference type="AlphaFoldDB" id="A0A2T5I999"/>
<dbReference type="EMBL" id="QAOK01000016">
    <property type="protein sequence ID" value="PTQ80413.1"/>
    <property type="molecule type" value="Genomic_DNA"/>
</dbReference>
<sequence length="515" mass="56741">MRGYRNRGSAHSLLTLTKDVLCRLFRHGQRELGRVANSWILATIKKRFVQLISRAWEMASGRQTWARIRNRLYWLIHQGLEIVSNSQALTLTRKTLRGLILLSSIPLFGMVAAFGIAPDTAVEDVPAVEQVVLGLEIPEIRAGSAEGMTFWRHERIQQGDTIGSLLSRLEVNNQDVARLIRDTSDLKALHPLVAGRMVHAETSAVGELLLLRYFPGGSEQVVLEKRDGSYVMSDRPALLETHIQMKSGVIESSLFSAIDRAGIPDSVASQIVDILASQIDFHRDLRKGDRFTVVYDSLYGNGEPTRAGRVLAVEFVNQGVPYRGVYFPGSDGGEGGYYTPDGKNLRRVFLRSPLEFSRISSGFSTGRFHPVLKKWRAHKGIDYVAPTGTGVKAVADGVVAVAGWEGGYGNVVILEHEGSYATVYGHLSAFAKGLRKGQRVRQGYTIGRVGATGLASGPHLHFEFRVDGIQRDPLKEPMPEGKPIAPTHLAAFYESTKSSMARLDMLRGINLALLD</sequence>
<keyword evidence="8" id="KW-0812">Transmembrane</keyword>